<dbReference type="OrthoDB" id="9771991at2"/>
<dbReference type="AlphaFoldDB" id="A0A4Q5M3J4"/>
<comment type="caution">
    <text evidence="2">The sequence shown here is derived from an EMBL/GenBank/DDBJ whole genome shotgun (WGS) entry which is preliminary data.</text>
</comment>
<protein>
    <recommendedName>
        <fullName evidence="4">Porin</fullName>
    </recommendedName>
</protein>
<evidence type="ECO:0000313" key="3">
    <source>
        <dbReference type="Proteomes" id="UP000293162"/>
    </source>
</evidence>
<reference evidence="2 3" key="1">
    <citation type="submission" date="2019-02" db="EMBL/GenBank/DDBJ databases">
        <title>Bacterial novel species Emticicia sp. 17J42-9 isolated from soil.</title>
        <authorList>
            <person name="Jung H.-Y."/>
        </authorList>
    </citation>
    <scope>NUCLEOTIDE SEQUENCE [LARGE SCALE GENOMIC DNA]</scope>
    <source>
        <strain evidence="2 3">17J42-9</strain>
    </source>
</reference>
<evidence type="ECO:0008006" key="4">
    <source>
        <dbReference type="Google" id="ProtNLM"/>
    </source>
</evidence>
<keyword evidence="3" id="KW-1185">Reference proteome</keyword>
<feature type="chain" id="PRO_5020539889" description="Porin" evidence="1">
    <location>
        <begin position="23"/>
        <end position="439"/>
    </location>
</feature>
<organism evidence="2 3">
    <name type="scientific">Emticicia agri</name>
    <dbReference type="NCBI Taxonomy" id="2492393"/>
    <lineage>
        <taxon>Bacteria</taxon>
        <taxon>Pseudomonadati</taxon>
        <taxon>Bacteroidota</taxon>
        <taxon>Cytophagia</taxon>
        <taxon>Cytophagales</taxon>
        <taxon>Leadbetterellaceae</taxon>
        <taxon>Emticicia</taxon>
    </lineage>
</organism>
<dbReference type="RefSeq" id="WP_130019532.1">
    <property type="nucleotide sequence ID" value="NZ_SEWF01000004.1"/>
</dbReference>
<proteinExistence type="predicted"/>
<sequence>MKSLKITLNGLIFITLSIFAQAQVLKDGKLTLNEDGSHYVKFTMVNQAWLRNTTLNEGSTIFGYAKNNRWDIGIRRFRIQFYGQLTDRVFIYSQIGENNFNGISDRKFGFFIHDALGEFAIVKNKLSLGGGLAAWSGLARFASPSVGSILGVDAPLYQQSTNDITDQFLRKLSVYAKGKLGKFDYRIALADPMAFQKAASYSGVLSTEIANFSSKPPKFQWNGYFQWQFFDQESNLTPYMTGTYLGKKKVFNIGAGFVYQPDAMWTLAANKVDTVETNMVQLALDAYYDAPIGTNGQAISAYASVGYFDYGKNYLRNLAVMNPANGSTRRDVINGSGNGFPAYGTGNVIYTQIGYKLKDNLVGKTTLLPYVSLQHANYERLNQGMDFWDLGLVWLLSGHNSKLTLAYQDRPVFLTDGNNKGEINNRKGSFIIQYQAFFN</sequence>
<evidence type="ECO:0000313" key="2">
    <source>
        <dbReference type="EMBL" id="RYU96956.1"/>
    </source>
</evidence>
<accession>A0A4Q5M3J4</accession>
<dbReference type="Proteomes" id="UP000293162">
    <property type="component" value="Unassembled WGS sequence"/>
</dbReference>
<keyword evidence="1" id="KW-0732">Signal</keyword>
<evidence type="ECO:0000256" key="1">
    <source>
        <dbReference type="SAM" id="SignalP"/>
    </source>
</evidence>
<dbReference type="EMBL" id="SEWF01000004">
    <property type="protein sequence ID" value="RYU96956.1"/>
    <property type="molecule type" value="Genomic_DNA"/>
</dbReference>
<feature type="signal peptide" evidence="1">
    <location>
        <begin position="1"/>
        <end position="22"/>
    </location>
</feature>
<name>A0A4Q5M3J4_9BACT</name>
<gene>
    <name evidence="2" type="ORF">EWM59_03335</name>
</gene>